<feature type="region of interest" description="Disordered" evidence="1">
    <location>
        <begin position="948"/>
        <end position="997"/>
    </location>
</feature>
<feature type="compositionally biased region" description="Polar residues" evidence="1">
    <location>
        <begin position="546"/>
        <end position="561"/>
    </location>
</feature>
<dbReference type="Proteomes" id="UP000274429">
    <property type="component" value="Unassembled WGS sequence"/>
</dbReference>
<dbReference type="AlphaFoldDB" id="A0A0R3X4D6"/>
<evidence type="ECO:0000313" key="4">
    <source>
        <dbReference type="WBParaSite" id="TTAC_0000826701-mRNA-1"/>
    </source>
</evidence>
<reference evidence="2 3" key="2">
    <citation type="submission" date="2018-11" db="EMBL/GenBank/DDBJ databases">
        <authorList>
            <consortium name="Pathogen Informatics"/>
        </authorList>
    </citation>
    <scope>NUCLEOTIDE SEQUENCE [LARGE SCALE GENOMIC DNA]</scope>
</reference>
<dbReference type="EMBL" id="UYWX01020472">
    <property type="protein sequence ID" value="VDM32769.1"/>
    <property type="molecule type" value="Genomic_DNA"/>
</dbReference>
<sequence>MECNDLNAGQNIEADTVQNCANSGQAAGQPNDIRILDCEDEDDDDEELTELLQQQQQDLAEQQCPPPAELEPEQPCRSSGLPEVTTIDGNALLRLPMVRVDFEKLIPDSQTGVDIPLCIAGPLFGMLEALRCELKSRGTKPFFERMEELKSDDKYERLDREVITWLYHSCRLYSESRFLFQETDSLYAFHVSTRIINMIKPKLFPISKFLARQAEQTNLYCAKMPFLETRRFASNVVEHCDDGSTMPLEDLLSPERTEVALSTINNFIAMIVFDLYHIERRENRDIVRFIFLIFIQAFREYIERINPDSSIPRDSLYSLHTVQKSSHIYKPMLGTVSLCLGKGLIGVPIFWIADIFTRHFGLESIDIEANCYRNRLVKRIVENVLTIGSPTAFLKGNELVLKTMVDGWMHLKAEHLSQVQKLNSNLTEETYPHSLDTQSQASRAALFKKPPIPTIGGHCADRLKHYSPNRSFATTPETVTEGNPSFEASQCPPNFRPTPSVHANQCLYGVRSQECSPSRCPVSQIEYHSELSSPFKRLHFPPGFYTSSTSSIDPTETNVRNSLPPRGPPNPMRAQSEGRVPLKPQYIPGFSDSLPPPLKPASGCMKNSATTWGSHYLTGMRSQVYQPSNCSLTQTTCQFGGPQYPPAFRTNPSSPNLQGYFSPRGQSGLRSQGNRAEVALPLNKPQYAPDSCTPSIPLMRPTVVNKKLLLPSLGVCDQMRAQFEAHPLISQKSLSKLGDPPTVPIKTTEASNQGHFSLMDFKSPTAPSYQFHGTYAGFQNVNAAGGSDCSPSDDSPNTTGVKISELPSLRSPCPLIQAGQSDSCERPHQRFGVPVFLDDLEVKTSCEMESDEIAAFKCPSSNQPSIENGITDQPCPPTICLQFGTATTQTKVSQPSSSSHGISVSPCARSCPQSLGAQDVNVSPGASSRQGVHSCPCPQNFTRKDDGPEVNIFQCIPPSTRSSGLQEENALQCTQPSTQSSGLQAPNGSPCAQPSTR</sequence>
<feature type="region of interest" description="Disordered" evidence="1">
    <location>
        <begin position="56"/>
        <end position="81"/>
    </location>
</feature>
<gene>
    <name evidence="2" type="ORF">TTAC_LOCUS8252</name>
</gene>
<evidence type="ECO:0000313" key="2">
    <source>
        <dbReference type="EMBL" id="VDM32769.1"/>
    </source>
</evidence>
<dbReference type="OrthoDB" id="6234356at2759"/>
<accession>A0A0R3X4D6</accession>
<feature type="region of interest" description="Disordered" evidence="1">
    <location>
        <begin position="546"/>
        <end position="577"/>
    </location>
</feature>
<reference evidence="4" key="1">
    <citation type="submission" date="2017-02" db="UniProtKB">
        <authorList>
            <consortium name="WormBaseParasite"/>
        </authorList>
    </citation>
    <scope>IDENTIFICATION</scope>
</reference>
<name>A0A0R3X4D6_HYDTA</name>
<evidence type="ECO:0000313" key="3">
    <source>
        <dbReference type="Proteomes" id="UP000274429"/>
    </source>
</evidence>
<organism evidence="4">
    <name type="scientific">Hydatigena taeniaeformis</name>
    <name type="common">Feline tapeworm</name>
    <name type="synonym">Taenia taeniaeformis</name>
    <dbReference type="NCBI Taxonomy" id="6205"/>
    <lineage>
        <taxon>Eukaryota</taxon>
        <taxon>Metazoa</taxon>
        <taxon>Spiralia</taxon>
        <taxon>Lophotrochozoa</taxon>
        <taxon>Platyhelminthes</taxon>
        <taxon>Cestoda</taxon>
        <taxon>Eucestoda</taxon>
        <taxon>Cyclophyllidea</taxon>
        <taxon>Taeniidae</taxon>
        <taxon>Hydatigera</taxon>
    </lineage>
</organism>
<keyword evidence="3" id="KW-1185">Reference proteome</keyword>
<feature type="region of interest" description="Disordered" evidence="1">
    <location>
        <begin position="470"/>
        <end position="489"/>
    </location>
</feature>
<feature type="compositionally biased region" description="Polar residues" evidence="1">
    <location>
        <begin position="957"/>
        <end position="997"/>
    </location>
</feature>
<evidence type="ECO:0000256" key="1">
    <source>
        <dbReference type="SAM" id="MobiDB-lite"/>
    </source>
</evidence>
<protein>
    <submittedName>
        <fullName evidence="4">Cyclin N-terminal domain-containing protein</fullName>
    </submittedName>
</protein>
<dbReference type="WBParaSite" id="TTAC_0000826701-mRNA-1">
    <property type="protein sequence ID" value="TTAC_0000826701-mRNA-1"/>
    <property type="gene ID" value="TTAC_0000826701"/>
</dbReference>
<proteinExistence type="predicted"/>